<organism evidence="2 3">
    <name type="scientific">Exophiala dermatitidis (strain ATCC 34100 / CBS 525.76 / NIH/UT8656)</name>
    <name type="common">Black yeast</name>
    <name type="synonym">Wangiella dermatitidis</name>
    <dbReference type="NCBI Taxonomy" id="858893"/>
    <lineage>
        <taxon>Eukaryota</taxon>
        <taxon>Fungi</taxon>
        <taxon>Dikarya</taxon>
        <taxon>Ascomycota</taxon>
        <taxon>Pezizomycotina</taxon>
        <taxon>Eurotiomycetes</taxon>
        <taxon>Chaetothyriomycetidae</taxon>
        <taxon>Chaetothyriales</taxon>
        <taxon>Herpotrichiellaceae</taxon>
        <taxon>Exophiala</taxon>
    </lineage>
</organism>
<accession>H6BTB1</accession>
<evidence type="ECO:0000256" key="1">
    <source>
        <dbReference type="SAM" id="Phobius"/>
    </source>
</evidence>
<protein>
    <submittedName>
        <fullName evidence="2">Uncharacterized protein</fullName>
    </submittedName>
</protein>
<evidence type="ECO:0000313" key="3">
    <source>
        <dbReference type="Proteomes" id="UP000007304"/>
    </source>
</evidence>
<keyword evidence="1" id="KW-0812">Transmembrane</keyword>
<feature type="transmembrane region" description="Helical" evidence="1">
    <location>
        <begin position="41"/>
        <end position="63"/>
    </location>
</feature>
<keyword evidence="1" id="KW-1133">Transmembrane helix</keyword>
<dbReference type="HOGENOM" id="CLU_1722378_0_0_1"/>
<sequence>MSSQPPNPPPLDGCNCPTSISGAAVATTFATVCGTGPFRRLAFAFAVWHTMLAVMLVTSKIFASKGTHKILHASLTADFRLIRSGEHMIRGSNRRISMWEDAGIPKNCGLLNASAPGKVKVCFPTCGHVYHGFSCKPSCTPDLRGSLYISLN</sequence>
<keyword evidence="1" id="KW-0472">Membrane</keyword>
<proteinExistence type="predicted"/>
<dbReference type="Proteomes" id="UP000007304">
    <property type="component" value="Unassembled WGS sequence"/>
</dbReference>
<dbReference type="AlphaFoldDB" id="H6BTB1"/>
<dbReference type="VEuPathDB" id="FungiDB:HMPREF1120_01698"/>
<reference evidence="2" key="1">
    <citation type="submission" date="2011-07" db="EMBL/GenBank/DDBJ databases">
        <title>The Genome Sequence of Exophiala (Wangiella) dermatitidis NIH/UT8656.</title>
        <authorList>
            <consortium name="The Broad Institute Genome Sequencing Platform"/>
            <person name="Cuomo C."/>
            <person name="Wang Z."/>
            <person name="Hunicke-Smith S."/>
            <person name="Szanislo P.J."/>
            <person name="Earl A."/>
            <person name="Young S.K."/>
            <person name="Zeng Q."/>
            <person name="Gargeya S."/>
            <person name="Fitzgerald M."/>
            <person name="Haas B."/>
            <person name="Abouelleil A."/>
            <person name="Alvarado L."/>
            <person name="Arachchi H.M."/>
            <person name="Berlin A."/>
            <person name="Brown A."/>
            <person name="Chapman S.B."/>
            <person name="Chen Z."/>
            <person name="Dunbar C."/>
            <person name="Freedman E."/>
            <person name="Gearin G."/>
            <person name="Gellesch M."/>
            <person name="Goldberg J."/>
            <person name="Griggs A."/>
            <person name="Gujja S."/>
            <person name="Heiman D."/>
            <person name="Howarth C."/>
            <person name="Larson L."/>
            <person name="Lui A."/>
            <person name="MacDonald P.J.P."/>
            <person name="Montmayeur A."/>
            <person name="Murphy C."/>
            <person name="Neiman D."/>
            <person name="Pearson M."/>
            <person name="Priest M."/>
            <person name="Roberts A."/>
            <person name="Saif S."/>
            <person name="Shea T."/>
            <person name="Shenoy N."/>
            <person name="Sisk P."/>
            <person name="Stolte C."/>
            <person name="Sykes S."/>
            <person name="Wortman J."/>
            <person name="Nusbaum C."/>
            <person name="Birren B."/>
        </authorList>
    </citation>
    <scope>NUCLEOTIDE SEQUENCE</scope>
    <source>
        <strain evidence="2">NIH/UT8656</strain>
    </source>
</reference>
<keyword evidence="3" id="KW-1185">Reference proteome</keyword>
<dbReference type="RefSeq" id="XP_009153968.1">
    <property type="nucleotide sequence ID" value="XM_009155720.1"/>
</dbReference>
<dbReference type="GeneID" id="20306337"/>
<evidence type="ECO:0000313" key="2">
    <source>
        <dbReference type="EMBL" id="EHY53507.1"/>
    </source>
</evidence>
<dbReference type="InParanoid" id="H6BTB1"/>
<gene>
    <name evidence="2" type="ORF">HMPREF1120_01698</name>
</gene>
<dbReference type="EMBL" id="JH226131">
    <property type="protein sequence ID" value="EHY53507.1"/>
    <property type="molecule type" value="Genomic_DNA"/>
</dbReference>
<name>H6BTB1_EXODN</name>